<keyword evidence="10" id="KW-0560">Oxidoreductase</keyword>
<sequence length="333" mass="37498">MVEDSTADDHESAILCSLRHLLPDFLSWEAPSSSTLTNSLASSLSSLSSIHLLVLALGILVPVSVRSWCKTRDRKNLPGPWSFPVFGHVTSLCSTPHLTLTHLHRQYGDIYKVKVGRYEVVVVGGMEGVREGLVERASTLSARPAFQNFAHLYDEEEGRHRGLCTADNTEKHVVRKAFLTASIDAYCSDTRHIEDKLGSEIIDTVSRLIDKEGDIDPHEPLKAACLNIIFRLVFNQQFDPQGGLMRETLTTLDNRVDMLAVNPIDLCPLWKLFNTDEHASLVQNRSAIQLELQNKFINLHKDSYDREHIRDMADHLLLFVENADDFGLLTKEE</sequence>
<proteinExistence type="inferred from homology"/>
<keyword evidence="12" id="KW-0503">Monooxygenase</keyword>
<evidence type="ECO:0000256" key="11">
    <source>
        <dbReference type="ARBA" id="ARBA00023004"/>
    </source>
</evidence>
<keyword evidence="13" id="KW-0812">Transmembrane</keyword>
<evidence type="ECO:0000256" key="4">
    <source>
        <dbReference type="ARBA" id="ARBA00010617"/>
    </source>
</evidence>
<dbReference type="GeneID" id="101850371"/>
<evidence type="ECO:0000313" key="15">
    <source>
        <dbReference type="RefSeq" id="XP_012944595.1"/>
    </source>
</evidence>
<keyword evidence="6" id="KW-0349">Heme</keyword>
<keyword evidence="11" id="KW-0408">Iron</keyword>
<dbReference type="PRINTS" id="PR00463">
    <property type="entry name" value="EP450I"/>
</dbReference>
<dbReference type="EC" id="1.14.14.1" evidence="5"/>
<evidence type="ECO:0000256" key="10">
    <source>
        <dbReference type="ARBA" id="ARBA00023002"/>
    </source>
</evidence>
<dbReference type="InterPro" id="IPR036396">
    <property type="entry name" value="Cyt_P450_sf"/>
</dbReference>
<feature type="transmembrane region" description="Helical" evidence="13">
    <location>
        <begin position="44"/>
        <end position="65"/>
    </location>
</feature>
<keyword evidence="13" id="KW-0472">Membrane</keyword>
<protein>
    <recommendedName>
        <fullName evidence="5">unspecific monooxygenase</fullName>
        <ecNumber evidence="5">1.14.14.1</ecNumber>
    </recommendedName>
</protein>
<evidence type="ECO:0000256" key="2">
    <source>
        <dbReference type="ARBA" id="ARBA00004174"/>
    </source>
</evidence>
<comment type="subcellular location">
    <subcellularLocation>
        <location evidence="3">Endoplasmic reticulum membrane</location>
        <topology evidence="3">Peripheral membrane protein</topology>
    </subcellularLocation>
    <subcellularLocation>
        <location evidence="2">Microsome membrane</location>
        <topology evidence="2">Peripheral membrane protein</topology>
    </subcellularLocation>
</comment>
<evidence type="ECO:0000256" key="3">
    <source>
        <dbReference type="ARBA" id="ARBA00004406"/>
    </source>
</evidence>
<comment type="cofactor">
    <cofactor evidence="1">
        <name>heme</name>
        <dbReference type="ChEBI" id="CHEBI:30413"/>
    </cofactor>
</comment>
<dbReference type="PANTHER" id="PTHR24289">
    <property type="entry name" value="STEROID 17-ALPHA-HYDROXYLASE/17,20 LYASE"/>
    <property type="match status" value="1"/>
</dbReference>
<keyword evidence="9" id="KW-0492">Microsome</keyword>
<evidence type="ECO:0000256" key="12">
    <source>
        <dbReference type="ARBA" id="ARBA00023033"/>
    </source>
</evidence>
<reference evidence="15" key="1">
    <citation type="submission" date="2025-08" db="UniProtKB">
        <authorList>
            <consortium name="RefSeq"/>
        </authorList>
    </citation>
    <scope>IDENTIFICATION</scope>
</reference>
<evidence type="ECO:0000313" key="14">
    <source>
        <dbReference type="Proteomes" id="UP000694888"/>
    </source>
</evidence>
<evidence type="ECO:0000256" key="1">
    <source>
        <dbReference type="ARBA" id="ARBA00001971"/>
    </source>
</evidence>
<evidence type="ECO:0000256" key="6">
    <source>
        <dbReference type="ARBA" id="ARBA00022617"/>
    </source>
</evidence>
<gene>
    <name evidence="15" type="primary">LOC101850371</name>
</gene>
<organism evidence="14 15">
    <name type="scientific">Aplysia californica</name>
    <name type="common">California sea hare</name>
    <dbReference type="NCBI Taxonomy" id="6500"/>
    <lineage>
        <taxon>Eukaryota</taxon>
        <taxon>Metazoa</taxon>
        <taxon>Spiralia</taxon>
        <taxon>Lophotrochozoa</taxon>
        <taxon>Mollusca</taxon>
        <taxon>Gastropoda</taxon>
        <taxon>Heterobranchia</taxon>
        <taxon>Euthyneura</taxon>
        <taxon>Tectipleura</taxon>
        <taxon>Aplysiida</taxon>
        <taxon>Aplysioidea</taxon>
        <taxon>Aplysiidae</taxon>
        <taxon>Aplysia</taxon>
    </lineage>
</organism>
<dbReference type="Gene3D" id="1.10.630.10">
    <property type="entry name" value="Cytochrome P450"/>
    <property type="match status" value="1"/>
</dbReference>
<keyword evidence="7" id="KW-0479">Metal-binding</keyword>
<keyword evidence="8" id="KW-0256">Endoplasmic reticulum</keyword>
<accession>A0ABM1ABM2</accession>
<name>A0ABM1ABM2_APLCA</name>
<dbReference type="RefSeq" id="XP_012944595.1">
    <property type="nucleotide sequence ID" value="XM_013089141.2"/>
</dbReference>
<dbReference type="InterPro" id="IPR002401">
    <property type="entry name" value="Cyt_P450_E_grp-I"/>
</dbReference>
<dbReference type="SUPFAM" id="SSF48264">
    <property type="entry name" value="Cytochrome P450"/>
    <property type="match status" value="1"/>
</dbReference>
<dbReference type="PANTHER" id="PTHR24289:SF21">
    <property type="entry name" value="CYTOCHROME P450 1A"/>
    <property type="match status" value="1"/>
</dbReference>
<dbReference type="Proteomes" id="UP000694888">
    <property type="component" value="Unplaced"/>
</dbReference>
<keyword evidence="13" id="KW-1133">Transmembrane helix</keyword>
<keyword evidence="14" id="KW-1185">Reference proteome</keyword>
<evidence type="ECO:0000256" key="13">
    <source>
        <dbReference type="SAM" id="Phobius"/>
    </source>
</evidence>
<feature type="non-terminal residue" evidence="15">
    <location>
        <position position="333"/>
    </location>
</feature>
<evidence type="ECO:0000256" key="7">
    <source>
        <dbReference type="ARBA" id="ARBA00022723"/>
    </source>
</evidence>
<dbReference type="InterPro" id="IPR001128">
    <property type="entry name" value="Cyt_P450"/>
</dbReference>
<dbReference type="Pfam" id="PF00067">
    <property type="entry name" value="p450"/>
    <property type="match status" value="1"/>
</dbReference>
<comment type="similarity">
    <text evidence="4">Belongs to the cytochrome P450 family.</text>
</comment>
<evidence type="ECO:0000256" key="5">
    <source>
        <dbReference type="ARBA" id="ARBA00012109"/>
    </source>
</evidence>
<evidence type="ECO:0000256" key="8">
    <source>
        <dbReference type="ARBA" id="ARBA00022824"/>
    </source>
</evidence>
<evidence type="ECO:0000256" key="9">
    <source>
        <dbReference type="ARBA" id="ARBA00022848"/>
    </source>
</evidence>